<dbReference type="InterPro" id="IPR051263">
    <property type="entry name" value="C-type_cytochrome_biogenesis"/>
</dbReference>
<evidence type="ECO:0000256" key="6">
    <source>
        <dbReference type="ARBA" id="ARBA00023004"/>
    </source>
</evidence>
<evidence type="ECO:0000256" key="8">
    <source>
        <dbReference type="SAM" id="MobiDB-lite"/>
    </source>
</evidence>
<dbReference type="RefSeq" id="WP_189475498.1">
    <property type="nucleotide sequence ID" value="NZ_BMYM01000001.1"/>
</dbReference>
<keyword evidence="3 7" id="KW-0479">Metal-binding</keyword>
<dbReference type="InterPro" id="IPR038297">
    <property type="entry name" value="CcmH/CycL/NrfF/Ccl2_sf"/>
</dbReference>
<gene>
    <name evidence="10" type="primary">ccmH</name>
    <name evidence="10" type="ORF">GCM10007053_08890</name>
</gene>
<evidence type="ECO:0000313" key="10">
    <source>
        <dbReference type="EMBL" id="GHD28969.1"/>
    </source>
</evidence>
<dbReference type="Proteomes" id="UP000644693">
    <property type="component" value="Unassembled WGS sequence"/>
</dbReference>
<evidence type="ECO:0000259" key="9">
    <source>
        <dbReference type="Pfam" id="PF03918"/>
    </source>
</evidence>
<evidence type="ECO:0000256" key="2">
    <source>
        <dbReference type="ARBA" id="ARBA00022617"/>
    </source>
</evidence>
<dbReference type="GO" id="GO:0017004">
    <property type="term" value="P:cytochrome complex assembly"/>
    <property type="evidence" value="ECO:0007669"/>
    <property type="project" value="UniProtKB-KW"/>
</dbReference>
<dbReference type="GO" id="GO:0046872">
    <property type="term" value="F:metal ion binding"/>
    <property type="evidence" value="ECO:0007669"/>
    <property type="project" value="UniProtKB-KW"/>
</dbReference>
<keyword evidence="4 7" id="KW-0732">Signal</keyword>
<reference evidence="10" key="1">
    <citation type="journal article" date="2014" name="Int. J. Syst. Evol. Microbiol.">
        <title>Complete genome sequence of Corynebacterium casei LMG S-19264T (=DSM 44701T), isolated from a smear-ripened cheese.</title>
        <authorList>
            <consortium name="US DOE Joint Genome Institute (JGI-PGF)"/>
            <person name="Walter F."/>
            <person name="Albersmeier A."/>
            <person name="Kalinowski J."/>
            <person name="Ruckert C."/>
        </authorList>
    </citation>
    <scope>NUCLEOTIDE SEQUENCE</scope>
    <source>
        <strain evidence="10">KCTC 23430</strain>
    </source>
</reference>
<dbReference type="Pfam" id="PF03918">
    <property type="entry name" value="CcmH"/>
    <property type="match status" value="1"/>
</dbReference>
<dbReference type="Gene3D" id="1.10.8.640">
    <property type="entry name" value="Cytochrome C biogenesis protein"/>
    <property type="match status" value="1"/>
</dbReference>
<reference evidence="10" key="2">
    <citation type="submission" date="2020-09" db="EMBL/GenBank/DDBJ databases">
        <authorList>
            <person name="Sun Q."/>
            <person name="Kim S."/>
        </authorList>
    </citation>
    <scope>NUCLEOTIDE SEQUENCE</scope>
    <source>
        <strain evidence="10">KCTC 23430</strain>
    </source>
</reference>
<comment type="caution">
    <text evidence="10">The sequence shown here is derived from an EMBL/GenBank/DDBJ whole genome shotgun (WGS) entry which is preliminary data.</text>
</comment>
<feature type="domain" description="CcmH/CycL/Ccl2/NrfF N-terminal" evidence="9">
    <location>
        <begin position="12"/>
        <end position="145"/>
    </location>
</feature>
<keyword evidence="7" id="KW-0472">Membrane</keyword>
<keyword evidence="6 7" id="KW-0408">Iron</keyword>
<keyword evidence="7" id="KW-1133">Transmembrane helix</keyword>
<dbReference type="FunFam" id="1.10.8.640:FF:000001">
    <property type="entry name" value="Cytochrome c-type biogenesis protein"/>
    <property type="match status" value="1"/>
</dbReference>
<accession>A0A919CIJ5</accession>
<feature type="region of interest" description="Disordered" evidence="8">
    <location>
        <begin position="136"/>
        <end position="157"/>
    </location>
</feature>
<feature type="transmembrane region" description="Helical" evidence="7">
    <location>
        <begin position="107"/>
        <end position="128"/>
    </location>
</feature>
<evidence type="ECO:0000256" key="3">
    <source>
        <dbReference type="ARBA" id="ARBA00022723"/>
    </source>
</evidence>
<dbReference type="GO" id="GO:0005886">
    <property type="term" value="C:plasma membrane"/>
    <property type="evidence" value="ECO:0007669"/>
    <property type="project" value="TreeGrafter"/>
</dbReference>
<comment type="function">
    <text evidence="7">Possible subunit of a heme lyase.</text>
</comment>
<dbReference type="InterPro" id="IPR005616">
    <property type="entry name" value="CcmH/CycL/Ccl2/NrfF_N"/>
</dbReference>
<sequence length="157" mass="17297">MPFVVRLSGLVIATLLLAGPLQAVIETYAFSSPDLERRYHALSQELRCPKCQNQNIADSNAPIAQDLRRLLYQQLEAGATDAEILDYMVARYGEFVRYRPGFDRATAILWLAPAILLLLAAAIAVAVLRRSQSSEQSAPGVDDTKLQALLEGRDKTP</sequence>
<evidence type="ECO:0000256" key="4">
    <source>
        <dbReference type="ARBA" id="ARBA00022729"/>
    </source>
</evidence>
<name>A0A919CIJ5_9GAMM</name>
<comment type="similarity">
    <text evidence="1 7">Belongs to the CcmH/CycL/Ccl2/NrfF family.</text>
</comment>
<proteinExistence type="inferred from homology"/>
<dbReference type="AlphaFoldDB" id="A0A919CIJ5"/>
<evidence type="ECO:0000256" key="1">
    <source>
        <dbReference type="ARBA" id="ARBA00010342"/>
    </source>
</evidence>
<dbReference type="PANTHER" id="PTHR47870">
    <property type="entry name" value="CYTOCHROME C-TYPE BIOGENESIS PROTEIN CCMH"/>
    <property type="match status" value="1"/>
</dbReference>
<keyword evidence="5" id="KW-0201">Cytochrome c-type biogenesis</keyword>
<dbReference type="PANTHER" id="PTHR47870:SF1">
    <property type="entry name" value="CYTOCHROME C-TYPE BIOGENESIS PROTEIN CCMH"/>
    <property type="match status" value="1"/>
</dbReference>
<organism evidence="10 11">
    <name type="scientific">Parahalioglobus pacificus</name>
    <dbReference type="NCBI Taxonomy" id="930806"/>
    <lineage>
        <taxon>Bacteria</taxon>
        <taxon>Pseudomonadati</taxon>
        <taxon>Pseudomonadota</taxon>
        <taxon>Gammaproteobacteria</taxon>
        <taxon>Cellvibrionales</taxon>
        <taxon>Halieaceae</taxon>
        <taxon>Parahalioglobus</taxon>
    </lineage>
</organism>
<evidence type="ECO:0000256" key="7">
    <source>
        <dbReference type="RuleBase" id="RU364112"/>
    </source>
</evidence>
<keyword evidence="2 7" id="KW-0349">Heme</keyword>
<dbReference type="CDD" id="cd16378">
    <property type="entry name" value="CcmH_N"/>
    <property type="match status" value="1"/>
</dbReference>
<protein>
    <recommendedName>
        <fullName evidence="7">Cytochrome c-type biogenesis protein</fullName>
    </recommendedName>
</protein>
<evidence type="ECO:0000256" key="5">
    <source>
        <dbReference type="ARBA" id="ARBA00022748"/>
    </source>
</evidence>
<dbReference type="EMBL" id="BMYM01000001">
    <property type="protein sequence ID" value="GHD28969.1"/>
    <property type="molecule type" value="Genomic_DNA"/>
</dbReference>
<keyword evidence="7" id="KW-0812">Transmembrane</keyword>
<keyword evidence="11" id="KW-1185">Reference proteome</keyword>
<evidence type="ECO:0000313" key="11">
    <source>
        <dbReference type="Proteomes" id="UP000644693"/>
    </source>
</evidence>